<dbReference type="GeneID" id="5710244"/>
<dbReference type="RefSeq" id="WP_012185442.1">
    <property type="nucleotide sequence ID" value="NC_009954.1"/>
</dbReference>
<reference evidence="1 2" key="1">
    <citation type="submission" date="2007-10" db="EMBL/GenBank/DDBJ databases">
        <title>Complete sequence of Caldivirga maquilingensis IC-167.</title>
        <authorList>
            <consortium name="US DOE Joint Genome Institute"/>
            <person name="Copeland A."/>
            <person name="Lucas S."/>
            <person name="Lapidus A."/>
            <person name="Barry K."/>
            <person name="Glavina del Rio T."/>
            <person name="Dalin E."/>
            <person name="Tice H."/>
            <person name="Pitluck S."/>
            <person name="Saunders E."/>
            <person name="Brettin T."/>
            <person name="Bruce D."/>
            <person name="Detter J.C."/>
            <person name="Han C."/>
            <person name="Schmutz J."/>
            <person name="Larimer F."/>
            <person name="Land M."/>
            <person name="Hauser L."/>
            <person name="Kyrpides N."/>
            <person name="Ivanova N."/>
            <person name="Biddle J.F."/>
            <person name="Zhang Z."/>
            <person name="Fitz-Gibbon S.T."/>
            <person name="Lowe T.M."/>
            <person name="Saltikov C."/>
            <person name="House C.H."/>
            <person name="Richardson P."/>
        </authorList>
    </citation>
    <scope>NUCLEOTIDE SEQUENCE [LARGE SCALE GENOMIC DNA]</scope>
    <source>
        <strain evidence="2">ATCC 700844 / DSM 13496 / JCM 10307 / IC-167</strain>
    </source>
</reference>
<accession>A8MBD2</accession>
<dbReference type="STRING" id="397948.Cmaq_0376"/>
<dbReference type="Proteomes" id="UP000001137">
    <property type="component" value="Chromosome"/>
</dbReference>
<proteinExistence type="predicted"/>
<keyword evidence="2" id="KW-1185">Reference proteome</keyword>
<dbReference type="HOGENOM" id="CLU_121772_0_0_2"/>
<dbReference type="eggNOG" id="arCOG04409">
    <property type="taxonomic scope" value="Archaea"/>
</dbReference>
<organism evidence="1 2">
    <name type="scientific">Caldivirga maquilingensis (strain ATCC 700844 / DSM 13496 / JCM 10307 / IC-167)</name>
    <dbReference type="NCBI Taxonomy" id="397948"/>
    <lineage>
        <taxon>Archaea</taxon>
        <taxon>Thermoproteota</taxon>
        <taxon>Thermoprotei</taxon>
        <taxon>Thermoproteales</taxon>
        <taxon>Thermoproteaceae</taxon>
        <taxon>Caldivirga</taxon>
    </lineage>
</organism>
<evidence type="ECO:0008006" key="3">
    <source>
        <dbReference type="Google" id="ProtNLM"/>
    </source>
</evidence>
<gene>
    <name evidence="1" type="ordered locus">Cmaq_0376</name>
</gene>
<name>A8MBD2_CALMQ</name>
<evidence type="ECO:0000313" key="1">
    <source>
        <dbReference type="EMBL" id="ABW01222.1"/>
    </source>
</evidence>
<dbReference type="EMBL" id="CP000852">
    <property type="protein sequence ID" value="ABW01222.1"/>
    <property type="molecule type" value="Genomic_DNA"/>
</dbReference>
<sequence>MSEPAEAVKLGGVDLSVKRVSGVAEVNDGVLVSRLVESDDEVINELNDASVVAIDAPLSGVGKYRDVDRLMLKMGLKVMPANWRWMIKLSERAIRIKGRLEELGIRVIETHPWSVLHWLNMDLTQLSSKLGVRKLVINGGKDAYDAAVCALVALAYVMGKVRRVTANDGELYLISVED</sequence>
<dbReference type="AlphaFoldDB" id="A8MBD2"/>
<protein>
    <recommendedName>
        <fullName evidence="3">DUF429 domain-containing protein</fullName>
    </recommendedName>
</protein>
<dbReference type="OrthoDB" id="50338at2157"/>
<dbReference type="KEGG" id="cma:Cmaq_0376"/>
<evidence type="ECO:0000313" key="2">
    <source>
        <dbReference type="Proteomes" id="UP000001137"/>
    </source>
</evidence>